<evidence type="ECO:0000313" key="3">
    <source>
        <dbReference type="Proteomes" id="UP000800036"/>
    </source>
</evidence>
<feature type="region of interest" description="Disordered" evidence="1">
    <location>
        <begin position="1"/>
        <end position="37"/>
    </location>
</feature>
<reference evidence="2" key="1">
    <citation type="journal article" date="2020" name="Stud. Mycol.">
        <title>101 Dothideomycetes genomes: a test case for predicting lifestyles and emergence of pathogens.</title>
        <authorList>
            <person name="Haridas S."/>
            <person name="Albert R."/>
            <person name="Binder M."/>
            <person name="Bloem J."/>
            <person name="Labutti K."/>
            <person name="Salamov A."/>
            <person name="Andreopoulos B."/>
            <person name="Baker S."/>
            <person name="Barry K."/>
            <person name="Bills G."/>
            <person name="Bluhm B."/>
            <person name="Cannon C."/>
            <person name="Castanera R."/>
            <person name="Culley D."/>
            <person name="Daum C."/>
            <person name="Ezra D."/>
            <person name="Gonzalez J."/>
            <person name="Henrissat B."/>
            <person name="Kuo A."/>
            <person name="Liang C."/>
            <person name="Lipzen A."/>
            <person name="Lutzoni F."/>
            <person name="Magnuson J."/>
            <person name="Mondo S."/>
            <person name="Nolan M."/>
            <person name="Ohm R."/>
            <person name="Pangilinan J."/>
            <person name="Park H.-J."/>
            <person name="Ramirez L."/>
            <person name="Alfaro M."/>
            <person name="Sun H."/>
            <person name="Tritt A."/>
            <person name="Yoshinaga Y."/>
            <person name="Zwiers L.-H."/>
            <person name="Turgeon B."/>
            <person name="Goodwin S."/>
            <person name="Spatafora J."/>
            <person name="Crous P."/>
            <person name="Grigoriev I."/>
        </authorList>
    </citation>
    <scope>NUCLEOTIDE SEQUENCE</scope>
    <source>
        <strain evidence="2">CBS 107.79</strain>
    </source>
</reference>
<evidence type="ECO:0000313" key="2">
    <source>
        <dbReference type="EMBL" id="KAF1965998.1"/>
    </source>
</evidence>
<proteinExistence type="predicted"/>
<dbReference type="Proteomes" id="UP000800036">
    <property type="component" value="Unassembled WGS sequence"/>
</dbReference>
<dbReference type="AlphaFoldDB" id="A0A6A5UMQ7"/>
<sequence>MPVLQPRGHQPGAGAGAPPVSNSWFEKNPAAAHPADTEVTPYGITSKRTPHGLPSVEVANRDILNKDLGVTRPLSVQSIQSHIQSVKSTRRHHYDVTRLIHELADLQEQNDPPAAPAEIQRAKDELIAEVAQQIQFTKVTAFTTENKNYDVRREAEKLVEDEFFRVVSEREEVIVL</sequence>
<keyword evidence="3" id="KW-1185">Reference proteome</keyword>
<dbReference type="EMBL" id="ML976752">
    <property type="protein sequence ID" value="KAF1965998.1"/>
    <property type="molecule type" value="Genomic_DNA"/>
</dbReference>
<accession>A0A6A5UMQ7</accession>
<evidence type="ECO:0000256" key="1">
    <source>
        <dbReference type="SAM" id="MobiDB-lite"/>
    </source>
</evidence>
<feature type="non-terminal residue" evidence="2">
    <location>
        <position position="176"/>
    </location>
</feature>
<name>A0A6A5UMQ7_9PLEO</name>
<gene>
    <name evidence="2" type="ORF">BU23DRAFT_560574</name>
</gene>
<organism evidence="2 3">
    <name type="scientific">Bimuria novae-zelandiae CBS 107.79</name>
    <dbReference type="NCBI Taxonomy" id="1447943"/>
    <lineage>
        <taxon>Eukaryota</taxon>
        <taxon>Fungi</taxon>
        <taxon>Dikarya</taxon>
        <taxon>Ascomycota</taxon>
        <taxon>Pezizomycotina</taxon>
        <taxon>Dothideomycetes</taxon>
        <taxon>Pleosporomycetidae</taxon>
        <taxon>Pleosporales</taxon>
        <taxon>Massarineae</taxon>
        <taxon>Didymosphaeriaceae</taxon>
        <taxon>Bimuria</taxon>
    </lineage>
</organism>
<protein>
    <submittedName>
        <fullName evidence="2">Uncharacterized protein</fullName>
    </submittedName>
</protein>